<dbReference type="PROSITE" id="PS51192">
    <property type="entry name" value="HELICASE_ATP_BIND_1"/>
    <property type="match status" value="1"/>
</dbReference>
<evidence type="ECO:0000313" key="15">
    <source>
        <dbReference type="EMBL" id="CAK9219661.1"/>
    </source>
</evidence>
<evidence type="ECO:0000256" key="9">
    <source>
        <dbReference type="PROSITE-ProRule" id="PRU00552"/>
    </source>
</evidence>
<evidence type="ECO:0000259" key="11">
    <source>
        <dbReference type="PROSITE" id="PS50158"/>
    </source>
</evidence>
<feature type="domain" description="Helicase C-terminal" evidence="13">
    <location>
        <begin position="375"/>
        <end position="520"/>
    </location>
</feature>
<dbReference type="PROSITE" id="PS51194">
    <property type="entry name" value="HELICASE_CTER"/>
    <property type="match status" value="1"/>
</dbReference>
<dbReference type="Pfam" id="PF08152">
    <property type="entry name" value="GUCT"/>
    <property type="match status" value="1"/>
</dbReference>
<dbReference type="Pfam" id="PF00271">
    <property type="entry name" value="Helicase_C"/>
    <property type="match status" value="1"/>
</dbReference>
<dbReference type="PANTHER" id="PTHR47959:SF1">
    <property type="entry name" value="ATP-DEPENDENT RNA HELICASE DBPA"/>
    <property type="match status" value="1"/>
</dbReference>
<evidence type="ECO:0000259" key="14">
    <source>
        <dbReference type="PROSITE" id="PS51195"/>
    </source>
</evidence>
<dbReference type="InterPro" id="IPR011545">
    <property type="entry name" value="DEAD/DEAH_box_helicase_dom"/>
</dbReference>
<dbReference type="SUPFAM" id="SSF52540">
    <property type="entry name" value="P-loop containing nucleoside triphosphate hydrolases"/>
    <property type="match status" value="1"/>
</dbReference>
<feature type="domain" description="DEAD-box RNA helicase Q" evidence="14">
    <location>
        <begin position="141"/>
        <end position="169"/>
    </location>
</feature>
<keyword evidence="7" id="KW-0694">RNA-binding</keyword>
<dbReference type="Gene3D" id="4.10.60.10">
    <property type="entry name" value="Zinc finger, CCHC-type"/>
    <property type="match status" value="1"/>
</dbReference>
<accession>A0ABP0UEM4</accession>
<dbReference type="SMART" id="SM00490">
    <property type="entry name" value="HELICc"/>
    <property type="match status" value="1"/>
</dbReference>
<dbReference type="EMBL" id="OZ019895">
    <property type="protein sequence ID" value="CAK9219661.1"/>
    <property type="molecule type" value="Genomic_DNA"/>
</dbReference>
<protein>
    <recommendedName>
        <fullName evidence="2">RNA helicase</fullName>
        <ecNumber evidence="2">3.6.4.13</ecNumber>
    </recommendedName>
</protein>
<dbReference type="InterPro" id="IPR012562">
    <property type="entry name" value="GUCT"/>
</dbReference>
<feature type="short sequence motif" description="Q motif" evidence="9">
    <location>
        <begin position="141"/>
        <end position="169"/>
    </location>
</feature>
<evidence type="ECO:0000256" key="2">
    <source>
        <dbReference type="ARBA" id="ARBA00012552"/>
    </source>
</evidence>
<dbReference type="Gene3D" id="3.40.50.300">
    <property type="entry name" value="P-loop containing nucleotide triphosphate hydrolases"/>
    <property type="match status" value="2"/>
</dbReference>
<evidence type="ECO:0000256" key="10">
    <source>
        <dbReference type="SAM" id="MobiDB-lite"/>
    </source>
</evidence>
<dbReference type="EC" id="3.6.4.13" evidence="2"/>
<evidence type="ECO:0000256" key="5">
    <source>
        <dbReference type="ARBA" id="ARBA00022806"/>
    </source>
</evidence>
<dbReference type="SUPFAM" id="SSF57756">
    <property type="entry name" value="Retrovirus zinc finger-like domains"/>
    <property type="match status" value="1"/>
</dbReference>
<keyword evidence="5" id="KW-0347">Helicase</keyword>
<evidence type="ECO:0000259" key="13">
    <source>
        <dbReference type="PROSITE" id="PS51194"/>
    </source>
</evidence>
<keyword evidence="16" id="KW-1185">Reference proteome</keyword>
<keyword evidence="4" id="KW-0378">Hydrolase</keyword>
<evidence type="ECO:0000313" key="16">
    <source>
        <dbReference type="Proteomes" id="UP001497512"/>
    </source>
</evidence>
<dbReference type="InterPro" id="IPR014014">
    <property type="entry name" value="RNA_helicase_DEAD_Q_motif"/>
</dbReference>
<evidence type="ECO:0000256" key="1">
    <source>
        <dbReference type="ARBA" id="ARBA00006517"/>
    </source>
</evidence>
<dbReference type="PANTHER" id="PTHR47959">
    <property type="entry name" value="ATP-DEPENDENT RNA HELICASE RHLE-RELATED"/>
    <property type="match status" value="1"/>
</dbReference>
<feature type="region of interest" description="Disordered" evidence="10">
    <location>
        <begin position="670"/>
        <end position="728"/>
    </location>
</feature>
<feature type="domain" description="CCHC-type" evidence="11">
    <location>
        <begin position="734"/>
        <end position="749"/>
    </location>
</feature>
<evidence type="ECO:0000256" key="4">
    <source>
        <dbReference type="ARBA" id="ARBA00022801"/>
    </source>
</evidence>
<dbReference type="InterPro" id="IPR014001">
    <property type="entry name" value="Helicase_ATP-bd"/>
</dbReference>
<reference evidence="15" key="1">
    <citation type="submission" date="2024-02" db="EMBL/GenBank/DDBJ databases">
        <authorList>
            <consortium name="ELIXIR-Norway"/>
            <consortium name="Elixir Norway"/>
        </authorList>
    </citation>
    <scope>NUCLEOTIDE SEQUENCE</scope>
</reference>
<dbReference type="PROSITE" id="PS50158">
    <property type="entry name" value="ZF_CCHC"/>
    <property type="match status" value="1"/>
</dbReference>
<dbReference type="InterPro" id="IPR001650">
    <property type="entry name" value="Helicase_C-like"/>
</dbReference>
<evidence type="ECO:0000256" key="6">
    <source>
        <dbReference type="ARBA" id="ARBA00022840"/>
    </source>
</evidence>
<evidence type="ECO:0000256" key="7">
    <source>
        <dbReference type="ARBA" id="ARBA00022884"/>
    </source>
</evidence>
<dbReference type="InterPro" id="IPR036875">
    <property type="entry name" value="Znf_CCHC_sf"/>
</dbReference>
<organism evidence="15 16">
    <name type="scientific">Sphagnum troendelagicum</name>
    <dbReference type="NCBI Taxonomy" id="128251"/>
    <lineage>
        <taxon>Eukaryota</taxon>
        <taxon>Viridiplantae</taxon>
        <taxon>Streptophyta</taxon>
        <taxon>Embryophyta</taxon>
        <taxon>Bryophyta</taxon>
        <taxon>Sphagnophytina</taxon>
        <taxon>Sphagnopsida</taxon>
        <taxon>Sphagnales</taxon>
        <taxon>Sphagnaceae</taxon>
        <taxon>Sphagnum</taxon>
    </lineage>
</organism>
<keyword evidence="6" id="KW-0067">ATP-binding</keyword>
<gene>
    <name evidence="15" type="ORF">CSSPTR1EN2_LOCUS14730</name>
</gene>
<dbReference type="CDD" id="cd12938">
    <property type="entry name" value="GUCT_Hera"/>
    <property type="match status" value="1"/>
</dbReference>
<evidence type="ECO:0000256" key="8">
    <source>
        <dbReference type="PROSITE-ProRule" id="PRU00047"/>
    </source>
</evidence>
<feature type="domain" description="Helicase ATP-binding" evidence="12">
    <location>
        <begin position="172"/>
        <end position="346"/>
    </location>
</feature>
<name>A0ABP0UEM4_9BRYO</name>
<dbReference type="Pfam" id="PF00270">
    <property type="entry name" value="DEAD"/>
    <property type="match status" value="1"/>
</dbReference>
<dbReference type="SMART" id="SM00487">
    <property type="entry name" value="DEXDc"/>
    <property type="match status" value="1"/>
</dbReference>
<feature type="compositionally biased region" description="Basic and acidic residues" evidence="10">
    <location>
        <begin position="701"/>
        <end position="715"/>
    </location>
</feature>
<keyword evidence="8" id="KW-0862">Zinc</keyword>
<keyword evidence="3" id="KW-0547">Nucleotide-binding</keyword>
<keyword evidence="8" id="KW-0863">Zinc-finger</keyword>
<dbReference type="InterPro" id="IPR044742">
    <property type="entry name" value="DEAD/DEAH_RhlB"/>
</dbReference>
<comment type="similarity">
    <text evidence="1">Belongs to the DEAD box helicase family. DDX21/DDX50 subfamily.</text>
</comment>
<sequence length="761" mass="83363">MLARICAQGGMRRLLRTAAAAAAAMPASTRALPLDRSPRSLAGSIGGVLEDSVYCDSLLRAWTIETSRRMSSAVETTTTDDSLLPHWSLAEEVLFEKKVSAKQAVRQSLAVDVGVEEFGDEKALPVSEKRKKQAKSAVDELAIDSLGVSDEVVDALAKRGITHLFPIQRAVLEPAMKGCDLIARAKTGTGKTLAFGIPIIRHIVNENEANQDGRTPRALVLAPTRELAKQVEREFMESAPMLSTICVYGGVSISTQQRQLQRGVDIAVGTPGRIIDLIDRGSLNLRDVRFLVLDEADQMLAVGFEEDVERILEQLPKKRQGMLFSATMPAWVKNLSRKYLRDPLTIDLVGDNDAKLAEGIRILAIPIPAAAKRAILTDLITVYGNGGKAIVFTQTKRDADDVALGMGRILGCEALHGDISQAQREKTLDAFREGKITVLVATDVAARGLDVPNVDLIIHFEKPNDPETFVHRTGRTGRAGKKGTAILMYTDQEMRTMRLIEREIGCKFEQIGLPAVKDVMRASNDQVTHLIKHVNPDLAKEFLQTAESLLEEQGPDAFAAALAHMSGFSQLPPSRSLLTHEPGMTTMRWVRTGKYSGQPISARIVSGMLSSTYQPAADNVRKICIIDDPKVDGAVFDLPEDVAKDLLSKPTRPGDLIDVPKQLPRLQMEELRPRSDMYGRFSQHGGRQRSFDSRGSQGGNRGDRFGDRDRSDRNKFSSGGSDWGGRGNPFSGTCHVCNQPGHRASDCPRKRSSVLREWGLN</sequence>
<dbReference type="InterPro" id="IPR027417">
    <property type="entry name" value="P-loop_NTPase"/>
</dbReference>
<dbReference type="InterPro" id="IPR050079">
    <property type="entry name" value="DEAD_box_RNA_helicase"/>
</dbReference>
<dbReference type="Pfam" id="PF26142">
    <property type="entry name" value="DD_DDX21-DDX50"/>
    <property type="match status" value="1"/>
</dbReference>
<dbReference type="PROSITE" id="PS51195">
    <property type="entry name" value="Q_MOTIF"/>
    <property type="match status" value="1"/>
</dbReference>
<proteinExistence type="inferred from homology"/>
<dbReference type="Pfam" id="PF00098">
    <property type="entry name" value="zf-CCHC"/>
    <property type="match status" value="1"/>
</dbReference>
<dbReference type="CDD" id="cd18787">
    <property type="entry name" value="SF2_C_DEAD"/>
    <property type="match status" value="1"/>
</dbReference>
<evidence type="ECO:0000256" key="3">
    <source>
        <dbReference type="ARBA" id="ARBA00022741"/>
    </source>
</evidence>
<evidence type="ECO:0000259" key="12">
    <source>
        <dbReference type="PROSITE" id="PS51192"/>
    </source>
</evidence>
<dbReference type="Proteomes" id="UP001497512">
    <property type="component" value="Chromosome 3"/>
</dbReference>
<dbReference type="CDD" id="cd00268">
    <property type="entry name" value="DEADc"/>
    <property type="match status" value="1"/>
</dbReference>
<dbReference type="InterPro" id="IPR001878">
    <property type="entry name" value="Znf_CCHC"/>
</dbReference>
<keyword evidence="8" id="KW-0479">Metal-binding</keyword>
<dbReference type="InterPro" id="IPR059027">
    <property type="entry name" value="DD_DDX21-DDX50"/>
</dbReference>
<dbReference type="SMART" id="SM00343">
    <property type="entry name" value="ZnF_C2HC"/>
    <property type="match status" value="1"/>
</dbReference>